<proteinExistence type="predicted"/>
<reference evidence="2 3" key="1">
    <citation type="submission" date="2019-03" db="EMBL/GenBank/DDBJ databases">
        <title>Genomic Encyclopedia of Type Strains, Phase IV (KMG-IV): sequencing the most valuable type-strain genomes for metagenomic binning, comparative biology and taxonomic classification.</title>
        <authorList>
            <person name="Goeker M."/>
        </authorList>
    </citation>
    <scope>NUCLEOTIDE SEQUENCE [LARGE SCALE GENOMIC DNA]</scope>
    <source>
        <strain evidence="2 3">DSM 19377</strain>
    </source>
</reference>
<sequence length="206" mass="23292">MHQDDDMFEKFFQQNNFPNPFDPEGFGKFIHEQIKNAMPDNGEAMGQSWKDSPSYGNRNGGQGNTGMSGQLQSQNTAGTPAKRKGTTSGFGRSTNIAKSPNPPNPTNNQQQSLNYQGFETHDEFIFRVQIPDDVKHQPKNMYLNSHEVSLVGRDPKVPLLQTQLPKPVEPEQTKYRFQHGVLEIKLVKKPHEPTSEINLSNLFRPN</sequence>
<dbReference type="AlphaFoldDB" id="A0A4R2NKS6"/>
<evidence type="ECO:0008006" key="4">
    <source>
        <dbReference type="Google" id="ProtNLM"/>
    </source>
</evidence>
<gene>
    <name evidence="2" type="ORF">EV207_13825</name>
</gene>
<dbReference type="SUPFAM" id="SSF49764">
    <property type="entry name" value="HSP20-like chaperones"/>
    <property type="match status" value="1"/>
</dbReference>
<dbReference type="InterPro" id="IPR008978">
    <property type="entry name" value="HSP20-like_chaperone"/>
</dbReference>
<organism evidence="2 3">
    <name type="scientific">Scopulibacillus darangshiensis</name>
    <dbReference type="NCBI Taxonomy" id="442528"/>
    <lineage>
        <taxon>Bacteria</taxon>
        <taxon>Bacillati</taxon>
        <taxon>Bacillota</taxon>
        <taxon>Bacilli</taxon>
        <taxon>Bacillales</taxon>
        <taxon>Sporolactobacillaceae</taxon>
        <taxon>Scopulibacillus</taxon>
    </lineage>
</organism>
<dbReference type="Proteomes" id="UP000295416">
    <property type="component" value="Unassembled WGS sequence"/>
</dbReference>
<feature type="compositionally biased region" description="Polar residues" evidence="1">
    <location>
        <begin position="67"/>
        <end position="78"/>
    </location>
</feature>
<dbReference type="EMBL" id="SLXK01000038">
    <property type="protein sequence ID" value="TCP21938.1"/>
    <property type="molecule type" value="Genomic_DNA"/>
</dbReference>
<protein>
    <recommendedName>
        <fullName evidence="4">HSP20 family molecular chaperone IbpA</fullName>
    </recommendedName>
</protein>
<dbReference type="RefSeq" id="WP_132747634.1">
    <property type="nucleotide sequence ID" value="NZ_SLXK01000038.1"/>
</dbReference>
<feature type="compositionally biased region" description="Polar residues" evidence="1">
    <location>
        <begin position="86"/>
        <end position="98"/>
    </location>
</feature>
<dbReference type="OrthoDB" id="2678548at2"/>
<dbReference type="CDD" id="cd00298">
    <property type="entry name" value="ACD_sHsps_p23-like"/>
    <property type="match status" value="1"/>
</dbReference>
<evidence type="ECO:0000313" key="3">
    <source>
        <dbReference type="Proteomes" id="UP000295416"/>
    </source>
</evidence>
<accession>A0A4R2NKS6</accession>
<feature type="region of interest" description="Disordered" evidence="1">
    <location>
        <begin position="1"/>
        <end position="112"/>
    </location>
</feature>
<evidence type="ECO:0000256" key="1">
    <source>
        <dbReference type="SAM" id="MobiDB-lite"/>
    </source>
</evidence>
<keyword evidence="3" id="KW-1185">Reference proteome</keyword>
<comment type="caution">
    <text evidence="2">The sequence shown here is derived from an EMBL/GenBank/DDBJ whole genome shotgun (WGS) entry which is preliminary data.</text>
</comment>
<name>A0A4R2NKS6_9BACL</name>
<evidence type="ECO:0000313" key="2">
    <source>
        <dbReference type="EMBL" id="TCP21938.1"/>
    </source>
</evidence>